<evidence type="ECO:0000313" key="11">
    <source>
        <dbReference type="EnsemblMetazoa" id="XP_020906074.1"/>
    </source>
</evidence>
<keyword evidence="5 6" id="KW-0440">LIM domain</keyword>
<dbReference type="GO" id="GO:0046872">
    <property type="term" value="F:metal ion binding"/>
    <property type="evidence" value="ECO:0007669"/>
    <property type="project" value="UniProtKB-KW"/>
</dbReference>
<name>A0A913XLJ9_EXADI</name>
<dbReference type="GeneID" id="110244217"/>
<evidence type="ECO:0000256" key="1">
    <source>
        <dbReference type="ARBA" id="ARBA00022443"/>
    </source>
</evidence>
<dbReference type="CDD" id="cd11789">
    <property type="entry name" value="SH3_Nebulin_family_C"/>
    <property type="match status" value="1"/>
</dbReference>
<dbReference type="OMA" id="YHEDFDK"/>
<organism evidence="11 12">
    <name type="scientific">Exaiptasia diaphana</name>
    <name type="common">Tropical sea anemone</name>
    <name type="synonym">Aiptasia pulchella</name>
    <dbReference type="NCBI Taxonomy" id="2652724"/>
    <lineage>
        <taxon>Eukaryota</taxon>
        <taxon>Metazoa</taxon>
        <taxon>Cnidaria</taxon>
        <taxon>Anthozoa</taxon>
        <taxon>Hexacorallia</taxon>
        <taxon>Actiniaria</taxon>
        <taxon>Aiptasiidae</taxon>
        <taxon>Exaiptasia</taxon>
    </lineage>
</organism>
<dbReference type="PROSITE" id="PS51216">
    <property type="entry name" value="NEBULIN"/>
    <property type="match status" value="2"/>
</dbReference>
<dbReference type="PANTHER" id="PTHR46218:SF4">
    <property type="entry name" value="LIM AND SH3 DOMAIN PROTEIN LASP"/>
    <property type="match status" value="1"/>
</dbReference>
<dbReference type="InterPro" id="IPR051759">
    <property type="entry name" value="LIM-SH3_domain_protein"/>
</dbReference>
<proteinExistence type="predicted"/>
<evidence type="ECO:0000256" key="6">
    <source>
        <dbReference type="PROSITE-ProRule" id="PRU00125"/>
    </source>
</evidence>
<evidence type="ECO:0000256" key="3">
    <source>
        <dbReference type="ARBA" id="ARBA00022737"/>
    </source>
</evidence>
<dbReference type="Pfam" id="PF00412">
    <property type="entry name" value="LIM"/>
    <property type="match status" value="1"/>
</dbReference>
<evidence type="ECO:0000256" key="8">
    <source>
        <dbReference type="SAM" id="MobiDB-lite"/>
    </source>
</evidence>
<dbReference type="Pfam" id="PF00018">
    <property type="entry name" value="SH3_1"/>
    <property type="match status" value="1"/>
</dbReference>
<dbReference type="Pfam" id="PF00880">
    <property type="entry name" value="Nebulin"/>
    <property type="match status" value="2"/>
</dbReference>
<dbReference type="GO" id="GO:0005925">
    <property type="term" value="C:focal adhesion"/>
    <property type="evidence" value="ECO:0007669"/>
    <property type="project" value="TreeGrafter"/>
</dbReference>
<dbReference type="GO" id="GO:0051015">
    <property type="term" value="F:actin filament binding"/>
    <property type="evidence" value="ECO:0007669"/>
    <property type="project" value="TreeGrafter"/>
</dbReference>
<dbReference type="SMART" id="SM00132">
    <property type="entry name" value="LIM"/>
    <property type="match status" value="1"/>
</dbReference>
<evidence type="ECO:0000313" key="12">
    <source>
        <dbReference type="Proteomes" id="UP000887567"/>
    </source>
</evidence>
<evidence type="ECO:0000256" key="5">
    <source>
        <dbReference type="ARBA" id="ARBA00023038"/>
    </source>
</evidence>
<keyword evidence="2 6" id="KW-0479">Metal-binding</keyword>
<dbReference type="PROSITE" id="PS00478">
    <property type="entry name" value="LIM_DOMAIN_1"/>
    <property type="match status" value="1"/>
</dbReference>
<evidence type="ECO:0000256" key="7">
    <source>
        <dbReference type="PROSITE-ProRule" id="PRU00192"/>
    </source>
</evidence>
<evidence type="ECO:0000256" key="4">
    <source>
        <dbReference type="ARBA" id="ARBA00022833"/>
    </source>
</evidence>
<evidence type="ECO:0000259" key="10">
    <source>
        <dbReference type="PROSITE" id="PS50023"/>
    </source>
</evidence>
<reference evidence="11" key="1">
    <citation type="submission" date="2022-11" db="UniProtKB">
        <authorList>
            <consortium name="EnsemblMetazoa"/>
        </authorList>
    </citation>
    <scope>IDENTIFICATION</scope>
</reference>
<protein>
    <recommendedName>
        <fullName evidence="13">LIM and SH3 domain protein 1</fullName>
    </recommendedName>
</protein>
<feature type="domain" description="SH3" evidence="9">
    <location>
        <begin position="173"/>
        <end position="232"/>
    </location>
</feature>
<dbReference type="Proteomes" id="UP000887567">
    <property type="component" value="Unplaced"/>
</dbReference>
<dbReference type="PRINTS" id="PR00452">
    <property type="entry name" value="SH3DOMAIN"/>
</dbReference>
<evidence type="ECO:0008006" key="13">
    <source>
        <dbReference type="Google" id="ProtNLM"/>
    </source>
</evidence>
<dbReference type="PROSITE" id="PS50002">
    <property type="entry name" value="SH3"/>
    <property type="match status" value="1"/>
</dbReference>
<dbReference type="InterPro" id="IPR001452">
    <property type="entry name" value="SH3_domain"/>
</dbReference>
<dbReference type="EnsemblMetazoa" id="XM_021050415.2">
    <property type="protein sequence ID" value="XP_020906074.1"/>
    <property type="gene ID" value="LOC110244217"/>
</dbReference>
<dbReference type="SMART" id="SM00227">
    <property type="entry name" value="NEBU"/>
    <property type="match status" value="2"/>
</dbReference>
<dbReference type="SUPFAM" id="SSF50044">
    <property type="entry name" value="SH3-domain"/>
    <property type="match status" value="1"/>
</dbReference>
<dbReference type="PROSITE" id="PS50023">
    <property type="entry name" value="LIM_DOMAIN_2"/>
    <property type="match status" value="1"/>
</dbReference>
<dbReference type="KEGG" id="epa:110244217"/>
<dbReference type="InterPro" id="IPR000900">
    <property type="entry name" value="Nebulin_repeat"/>
</dbReference>
<sequence length="232" mass="26545">MNPQCARCKKTVYPMEKLNCLDQFWHKSCFKCEVCGMTLNMKNYKGYNKKPYCQAHYPTTKHTVVSDTPENLRLAKQSKQQSLVEYHKDFEKEKGHFTAVVDDPETLRLKKNTENISSIKYTGASAEMRCGTSERGAIEAGVEGVNPHQPGFDKYQQPPMQSYSAPPEQRPPPNKPRYRAIYDYTAADEDEVSFVEGDIVIEPNIIDEGWMEGRIERTGQFGMIPANYVEQV</sequence>
<keyword evidence="3" id="KW-0677">Repeat</keyword>
<dbReference type="Gene3D" id="2.10.110.10">
    <property type="entry name" value="Cysteine Rich Protein"/>
    <property type="match status" value="1"/>
</dbReference>
<dbReference type="FunFam" id="2.10.110.10:FF:000087">
    <property type="entry name" value="LIM zinc-binding domain-containing Nebulette"/>
    <property type="match status" value="1"/>
</dbReference>
<dbReference type="SMART" id="SM00326">
    <property type="entry name" value="SH3"/>
    <property type="match status" value="1"/>
</dbReference>
<dbReference type="CDD" id="cd09447">
    <property type="entry name" value="LIM_LASP"/>
    <property type="match status" value="1"/>
</dbReference>
<feature type="domain" description="LIM zinc-binding" evidence="10">
    <location>
        <begin position="3"/>
        <end position="63"/>
    </location>
</feature>
<feature type="region of interest" description="Disordered" evidence="8">
    <location>
        <begin position="143"/>
        <end position="176"/>
    </location>
</feature>
<dbReference type="InterPro" id="IPR036028">
    <property type="entry name" value="SH3-like_dom_sf"/>
</dbReference>
<keyword evidence="1 7" id="KW-0728">SH3 domain</keyword>
<dbReference type="OrthoDB" id="5971719at2759"/>
<dbReference type="Gene3D" id="2.30.30.40">
    <property type="entry name" value="SH3 Domains"/>
    <property type="match status" value="1"/>
</dbReference>
<keyword evidence="4 6" id="KW-0862">Zinc</keyword>
<keyword evidence="12" id="KW-1185">Reference proteome</keyword>
<dbReference type="GO" id="GO:0005737">
    <property type="term" value="C:cytoplasm"/>
    <property type="evidence" value="ECO:0007669"/>
    <property type="project" value="UniProtKB-ARBA"/>
</dbReference>
<evidence type="ECO:0000256" key="2">
    <source>
        <dbReference type="ARBA" id="ARBA00022723"/>
    </source>
</evidence>
<dbReference type="InterPro" id="IPR001781">
    <property type="entry name" value="Znf_LIM"/>
</dbReference>
<dbReference type="SUPFAM" id="SSF57716">
    <property type="entry name" value="Glucocorticoid receptor-like (DNA-binding domain)"/>
    <property type="match status" value="1"/>
</dbReference>
<dbReference type="RefSeq" id="XP_020906074.1">
    <property type="nucleotide sequence ID" value="XM_021050415.2"/>
</dbReference>
<evidence type="ECO:0000259" key="9">
    <source>
        <dbReference type="PROSITE" id="PS50002"/>
    </source>
</evidence>
<dbReference type="AlphaFoldDB" id="A0A913XLJ9"/>
<dbReference type="PANTHER" id="PTHR46218">
    <property type="entry name" value="LASP"/>
    <property type="match status" value="1"/>
</dbReference>
<accession>A0A913XLJ9</accession>